<protein>
    <recommendedName>
        <fullName evidence="4">ABC transporter permease</fullName>
    </recommendedName>
</protein>
<gene>
    <name evidence="2" type="ORF">Lsed01_02178</name>
</gene>
<name>A0ABP9WJ03_9MICO</name>
<reference evidence="2 3" key="1">
    <citation type="submission" date="2024-02" db="EMBL/GenBank/DDBJ databases">
        <title>Lysinimicrobium sediminis NBRC 112286.</title>
        <authorList>
            <person name="Ichikawa N."/>
            <person name="Katano-Makiyama Y."/>
            <person name="Hidaka K."/>
        </authorList>
    </citation>
    <scope>NUCLEOTIDE SEQUENCE [LARGE SCALE GENOMIC DNA]</scope>
    <source>
        <strain evidence="2 3">NBRC 112286</strain>
    </source>
</reference>
<proteinExistence type="predicted"/>
<sequence>MNAVRSELRKALTTRLWWVLLVIQSGAVAFFAAVFAFAFAFGGTASGAAGEPGALAPEQLALTVYTAGVSLAYVFPLAFGALLVTSEFRHRTIETTLLAEPRRARVILAKVGAALPFAVLYGLATAAVSLGVGSASLAAAGQETMLGEPDTWKALGLTVVAMGAWLLVGVGFGCAVTNQVVVIVGLLAWTQLVEPLLRVAAGFWEAAAPVARFLPGAAGEAIVGSSLYSASGLASLLPSGAGLAVLLAYGGVAALIGWLTTFRRDLT</sequence>
<organism evidence="2 3">
    <name type="scientific">Demequina sediminis</name>
    <dbReference type="NCBI Taxonomy" id="1930058"/>
    <lineage>
        <taxon>Bacteria</taxon>
        <taxon>Bacillati</taxon>
        <taxon>Actinomycetota</taxon>
        <taxon>Actinomycetes</taxon>
        <taxon>Micrococcales</taxon>
        <taxon>Demequinaceae</taxon>
        <taxon>Demequina</taxon>
    </lineage>
</organism>
<keyword evidence="1" id="KW-0812">Transmembrane</keyword>
<evidence type="ECO:0008006" key="4">
    <source>
        <dbReference type="Google" id="ProtNLM"/>
    </source>
</evidence>
<evidence type="ECO:0000313" key="3">
    <source>
        <dbReference type="Proteomes" id="UP001426770"/>
    </source>
</evidence>
<evidence type="ECO:0000313" key="2">
    <source>
        <dbReference type="EMBL" id="GAA5519725.1"/>
    </source>
</evidence>
<feature type="transmembrane region" description="Helical" evidence="1">
    <location>
        <begin position="62"/>
        <end position="85"/>
    </location>
</feature>
<evidence type="ECO:0000256" key="1">
    <source>
        <dbReference type="SAM" id="Phobius"/>
    </source>
</evidence>
<dbReference type="RefSeq" id="WP_286215243.1">
    <property type="nucleotide sequence ID" value="NZ_AP027736.1"/>
</dbReference>
<comment type="caution">
    <text evidence="2">The sequence shown here is derived from an EMBL/GenBank/DDBJ whole genome shotgun (WGS) entry which is preliminary data.</text>
</comment>
<feature type="transmembrane region" description="Helical" evidence="1">
    <location>
        <begin position="106"/>
        <end position="132"/>
    </location>
</feature>
<dbReference type="Proteomes" id="UP001426770">
    <property type="component" value="Unassembled WGS sequence"/>
</dbReference>
<keyword evidence="1" id="KW-0472">Membrane</keyword>
<feature type="transmembrane region" description="Helical" evidence="1">
    <location>
        <begin position="16"/>
        <end position="42"/>
    </location>
</feature>
<accession>A0ABP9WJ03</accession>
<keyword evidence="3" id="KW-1185">Reference proteome</keyword>
<feature type="transmembrane region" description="Helical" evidence="1">
    <location>
        <begin position="152"/>
        <end position="173"/>
    </location>
</feature>
<feature type="transmembrane region" description="Helical" evidence="1">
    <location>
        <begin position="180"/>
        <end position="204"/>
    </location>
</feature>
<keyword evidence="1" id="KW-1133">Transmembrane helix</keyword>
<dbReference type="EMBL" id="BAABRR010000012">
    <property type="protein sequence ID" value="GAA5519725.1"/>
    <property type="molecule type" value="Genomic_DNA"/>
</dbReference>
<feature type="transmembrane region" description="Helical" evidence="1">
    <location>
        <begin position="236"/>
        <end position="259"/>
    </location>
</feature>